<feature type="compositionally biased region" description="Acidic residues" evidence="1">
    <location>
        <begin position="61"/>
        <end position="76"/>
    </location>
</feature>
<protein>
    <submittedName>
        <fullName evidence="2">Uncharacterized protein</fullName>
    </submittedName>
</protein>
<evidence type="ECO:0000256" key="1">
    <source>
        <dbReference type="SAM" id="MobiDB-lite"/>
    </source>
</evidence>
<evidence type="ECO:0000313" key="2">
    <source>
        <dbReference type="EMBL" id="KDP32182.1"/>
    </source>
</evidence>
<sequence>MIGSFVTRIATYLKAWNPARPIYEGLGGGRGTKLDIDLMIHMRIVEKFGDSYQVIGAPADNTDDDIPAATDIEEDQPPPFPGFTSGAGTSGAGPSFQGTSTVSNDEMLARLLSRMDVFDTRFTGVESMITDRFQSLEIMKGSIDSSLDSIDSRLDTVQDQLQAILHLLQPPPPPPPEA</sequence>
<gene>
    <name evidence="2" type="ORF">JCGZ_14867</name>
</gene>
<organism evidence="2 3">
    <name type="scientific">Jatropha curcas</name>
    <name type="common">Barbados nut</name>
    <dbReference type="NCBI Taxonomy" id="180498"/>
    <lineage>
        <taxon>Eukaryota</taxon>
        <taxon>Viridiplantae</taxon>
        <taxon>Streptophyta</taxon>
        <taxon>Embryophyta</taxon>
        <taxon>Tracheophyta</taxon>
        <taxon>Spermatophyta</taxon>
        <taxon>Magnoliopsida</taxon>
        <taxon>eudicotyledons</taxon>
        <taxon>Gunneridae</taxon>
        <taxon>Pentapetalae</taxon>
        <taxon>rosids</taxon>
        <taxon>fabids</taxon>
        <taxon>Malpighiales</taxon>
        <taxon>Euphorbiaceae</taxon>
        <taxon>Crotonoideae</taxon>
        <taxon>Jatropheae</taxon>
        <taxon>Jatropha</taxon>
    </lineage>
</organism>
<reference evidence="2 3" key="1">
    <citation type="journal article" date="2014" name="PLoS ONE">
        <title>Global Analysis of Gene Expression Profiles in Physic Nut (Jatropha curcas L.) Seedlings Exposed to Salt Stress.</title>
        <authorList>
            <person name="Zhang L."/>
            <person name="Zhang C."/>
            <person name="Wu P."/>
            <person name="Chen Y."/>
            <person name="Li M."/>
            <person name="Jiang H."/>
            <person name="Wu G."/>
        </authorList>
    </citation>
    <scope>NUCLEOTIDE SEQUENCE [LARGE SCALE GENOMIC DNA]</scope>
    <source>
        <strain evidence="3">cv. GZQX0401</strain>
        <tissue evidence="2">Young leaves</tissue>
    </source>
</reference>
<feature type="compositionally biased region" description="Low complexity" evidence="1">
    <location>
        <begin position="82"/>
        <end position="96"/>
    </location>
</feature>
<dbReference type="AlphaFoldDB" id="A0A067K7V4"/>
<evidence type="ECO:0000313" key="3">
    <source>
        <dbReference type="Proteomes" id="UP000027138"/>
    </source>
</evidence>
<name>A0A067K7V4_JATCU</name>
<accession>A0A067K7V4</accession>
<proteinExistence type="predicted"/>
<dbReference type="EMBL" id="KK914591">
    <property type="protein sequence ID" value="KDP32182.1"/>
    <property type="molecule type" value="Genomic_DNA"/>
</dbReference>
<keyword evidence="3" id="KW-1185">Reference proteome</keyword>
<dbReference type="Proteomes" id="UP000027138">
    <property type="component" value="Unassembled WGS sequence"/>
</dbReference>
<feature type="region of interest" description="Disordered" evidence="1">
    <location>
        <begin position="59"/>
        <end position="100"/>
    </location>
</feature>